<organism evidence="1 2">
    <name type="scientific">Vaccinium darrowii</name>
    <dbReference type="NCBI Taxonomy" id="229202"/>
    <lineage>
        <taxon>Eukaryota</taxon>
        <taxon>Viridiplantae</taxon>
        <taxon>Streptophyta</taxon>
        <taxon>Embryophyta</taxon>
        <taxon>Tracheophyta</taxon>
        <taxon>Spermatophyta</taxon>
        <taxon>Magnoliopsida</taxon>
        <taxon>eudicotyledons</taxon>
        <taxon>Gunneridae</taxon>
        <taxon>Pentapetalae</taxon>
        <taxon>asterids</taxon>
        <taxon>Ericales</taxon>
        <taxon>Ericaceae</taxon>
        <taxon>Vaccinioideae</taxon>
        <taxon>Vaccinieae</taxon>
        <taxon>Vaccinium</taxon>
    </lineage>
</organism>
<protein>
    <submittedName>
        <fullName evidence="1">Uncharacterized protein</fullName>
    </submittedName>
</protein>
<dbReference type="Proteomes" id="UP000828048">
    <property type="component" value="Chromosome 8"/>
</dbReference>
<sequence length="310" mass="34917">MVGGGGGWWWRDGGWWWWWLEMVVGCGWWWWVVAVMGGGGGGGGGAWWLEVVVVVGWWHDGGWWWWLEVVVGCGWWWWVVAVMGWGGGWWWWRVVAGGGGGGGGWWWCVVARCGGGWWWCVVARGGGGVVGGGGAWWWGGGGGGGWWLGEQRKHIIREMDRVPLGVRKGAWTEEEDCLLKKCIEKHGEGKWHQVPYKSDNIQPRVPNLSQPSQTQPPGDDEGALWWDNMSDSEISRGMMTWTNDGSYEEVMMVDRGEKVKSGMQGASGDYYSCVQEDQSDWSDIFMDNMDLWDVLGDEQVSTITFDISLE</sequence>
<name>A0ACB7YE81_9ERIC</name>
<dbReference type="EMBL" id="CM037158">
    <property type="protein sequence ID" value="KAH7851434.1"/>
    <property type="molecule type" value="Genomic_DNA"/>
</dbReference>
<gene>
    <name evidence="1" type="ORF">Vadar_011559</name>
</gene>
<evidence type="ECO:0000313" key="2">
    <source>
        <dbReference type="Proteomes" id="UP000828048"/>
    </source>
</evidence>
<proteinExistence type="predicted"/>
<accession>A0ACB7YE81</accession>
<evidence type="ECO:0000313" key="1">
    <source>
        <dbReference type="EMBL" id="KAH7851434.1"/>
    </source>
</evidence>
<comment type="caution">
    <text evidence="1">The sequence shown here is derived from an EMBL/GenBank/DDBJ whole genome shotgun (WGS) entry which is preliminary data.</text>
</comment>
<keyword evidence="2" id="KW-1185">Reference proteome</keyword>
<reference evidence="1 2" key="1">
    <citation type="journal article" date="2021" name="Hortic Res">
        <title>High-quality reference genome and annotation aids understanding of berry development for evergreen blueberry (Vaccinium darrowii).</title>
        <authorList>
            <person name="Yu J."/>
            <person name="Hulse-Kemp A.M."/>
            <person name="Babiker E."/>
            <person name="Staton M."/>
        </authorList>
    </citation>
    <scope>NUCLEOTIDE SEQUENCE [LARGE SCALE GENOMIC DNA]</scope>
    <source>
        <strain evidence="2">cv. NJ 8807/NJ 8810</strain>
        <tissue evidence="1">Young leaf</tissue>
    </source>
</reference>